<evidence type="ECO:0000313" key="2">
    <source>
        <dbReference type="EMBL" id="SEQ31418.1"/>
    </source>
</evidence>
<feature type="chain" id="PRO_5011755208" evidence="1">
    <location>
        <begin position="22"/>
        <end position="136"/>
    </location>
</feature>
<accession>A0A1H9F2F8</accession>
<evidence type="ECO:0000313" key="3">
    <source>
        <dbReference type="Proteomes" id="UP000198749"/>
    </source>
</evidence>
<sequence length="136" mass="14805">MKRLSIGLGSVVLLSVIAAYAGDDSGEAATTAAKADTAVNNEASRREATREAIRRAVRGDGLPQEKMEKSYQSVSHEEIDRYVGSWVKLETYFGRKVEGTLRSVNGNTLYIDEHLGQGSASYPIDKTKLSGLKVLR</sequence>
<keyword evidence="1" id="KW-0732">Signal</keyword>
<evidence type="ECO:0000256" key="1">
    <source>
        <dbReference type="SAM" id="SignalP"/>
    </source>
</evidence>
<keyword evidence="3" id="KW-1185">Reference proteome</keyword>
<dbReference type="OrthoDB" id="7055621at2"/>
<dbReference type="EMBL" id="FOGB01000002">
    <property type="protein sequence ID" value="SEQ31418.1"/>
    <property type="molecule type" value="Genomic_DNA"/>
</dbReference>
<feature type="signal peptide" evidence="1">
    <location>
        <begin position="1"/>
        <end position="21"/>
    </location>
</feature>
<name>A0A1H9F2F8_9GAMM</name>
<dbReference type="RefSeq" id="WP_091355191.1">
    <property type="nucleotide sequence ID" value="NZ_AP025284.1"/>
</dbReference>
<dbReference type="STRING" id="355243.SAMN03080615_01173"/>
<dbReference type="Proteomes" id="UP000198749">
    <property type="component" value="Unassembled WGS sequence"/>
</dbReference>
<organism evidence="2 3">
    <name type="scientific">Amphritea atlantica</name>
    <dbReference type="NCBI Taxonomy" id="355243"/>
    <lineage>
        <taxon>Bacteria</taxon>
        <taxon>Pseudomonadati</taxon>
        <taxon>Pseudomonadota</taxon>
        <taxon>Gammaproteobacteria</taxon>
        <taxon>Oceanospirillales</taxon>
        <taxon>Oceanospirillaceae</taxon>
        <taxon>Amphritea</taxon>
    </lineage>
</organism>
<gene>
    <name evidence="2" type="ORF">SAMN03080615_01173</name>
</gene>
<proteinExistence type="predicted"/>
<reference evidence="3" key="1">
    <citation type="submission" date="2016-10" db="EMBL/GenBank/DDBJ databases">
        <authorList>
            <person name="Varghese N."/>
            <person name="Submissions S."/>
        </authorList>
    </citation>
    <scope>NUCLEOTIDE SEQUENCE [LARGE SCALE GENOMIC DNA]</scope>
    <source>
        <strain evidence="3">DSM 18887</strain>
    </source>
</reference>
<dbReference type="AlphaFoldDB" id="A0A1H9F2F8"/>
<protein>
    <submittedName>
        <fullName evidence="2">Uncharacterized protein</fullName>
    </submittedName>
</protein>